<reference evidence="1" key="1">
    <citation type="journal article" date="2015" name="Nature">
        <title>Complex archaea that bridge the gap between prokaryotes and eukaryotes.</title>
        <authorList>
            <person name="Spang A."/>
            <person name="Saw J.H."/>
            <person name="Jorgensen S.L."/>
            <person name="Zaremba-Niedzwiedzka K."/>
            <person name="Martijn J."/>
            <person name="Lind A.E."/>
            <person name="van Eijk R."/>
            <person name="Schleper C."/>
            <person name="Guy L."/>
            <person name="Ettema T.J."/>
        </authorList>
    </citation>
    <scope>NUCLEOTIDE SEQUENCE</scope>
</reference>
<comment type="caution">
    <text evidence="1">The sequence shown here is derived from an EMBL/GenBank/DDBJ whole genome shotgun (WGS) entry which is preliminary data.</text>
</comment>
<organism evidence="1">
    <name type="scientific">marine sediment metagenome</name>
    <dbReference type="NCBI Taxonomy" id="412755"/>
    <lineage>
        <taxon>unclassified sequences</taxon>
        <taxon>metagenomes</taxon>
        <taxon>ecological metagenomes</taxon>
    </lineage>
</organism>
<sequence length="56" mass="6796">MADDYDYIVECERFLIRNHKEAYLRELISSNDEPAKQAVWLRLMGLIETWDILHDR</sequence>
<protein>
    <submittedName>
        <fullName evidence="1">Uncharacterized protein</fullName>
    </submittedName>
</protein>
<dbReference type="AlphaFoldDB" id="A0A0F9ETT7"/>
<proteinExistence type="predicted"/>
<accession>A0A0F9ETT7</accession>
<name>A0A0F9ETT7_9ZZZZ</name>
<evidence type="ECO:0000313" key="1">
    <source>
        <dbReference type="EMBL" id="KKL48375.1"/>
    </source>
</evidence>
<dbReference type="EMBL" id="LAZR01033338">
    <property type="protein sequence ID" value="KKL48375.1"/>
    <property type="molecule type" value="Genomic_DNA"/>
</dbReference>
<gene>
    <name evidence="1" type="ORF">LCGC14_2326150</name>
</gene>